<evidence type="ECO:0000313" key="8">
    <source>
        <dbReference type="Proteomes" id="UP000198372"/>
    </source>
</evidence>
<name>A0A238FLR9_9BASI</name>
<dbReference type="Pfam" id="PF16158">
    <property type="entry name" value="N_BRCA1_IG"/>
    <property type="match status" value="1"/>
</dbReference>
<feature type="domain" description="ZZ-type" evidence="6">
    <location>
        <begin position="489"/>
        <end position="542"/>
    </location>
</feature>
<feature type="compositionally biased region" description="Acidic residues" evidence="5">
    <location>
        <begin position="773"/>
        <end position="786"/>
    </location>
</feature>
<feature type="region of interest" description="Disordered" evidence="5">
    <location>
        <begin position="991"/>
        <end position="1069"/>
    </location>
</feature>
<dbReference type="CDD" id="cd02340">
    <property type="entry name" value="ZZ_NBR1_like"/>
    <property type="match status" value="2"/>
</dbReference>
<feature type="compositionally biased region" description="Acidic residues" evidence="5">
    <location>
        <begin position="1054"/>
        <end position="1069"/>
    </location>
</feature>
<feature type="domain" description="ZZ-type" evidence="6">
    <location>
        <begin position="410"/>
        <end position="463"/>
    </location>
</feature>
<dbReference type="GO" id="GO:0043130">
    <property type="term" value="F:ubiquitin binding"/>
    <property type="evidence" value="ECO:0007669"/>
    <property type="project" value="TreeGrafter"/>
</dbReference>
<dbReference type="PROSITE" id="PS50135">
    <property type="entry name" value="ZF_ZZ_2"/>
    <property type="match status" value="4"/>
</dbReference>
<feature type="compositionally biased region" description="Polar residues" evidence="5">
    <location>
        <begin position="280"/>
        <end position="301"/>
    </location>
</feature>
<feature type="region of interest" description="Disordered" evidence="5">
    <location>
        <begin position="277"/>
        <end position="321"/>
    </location>
</feature>
<dbReference type="PANTHER" id="PTHR20930:SF0">
    <property type="entry name" value="PROTEIN ILRUN"/>
    <property type="match status" value="1"/>
</dbReference>
<sequence length="1069" mass="115590">MSTNRDASPAFHSFVLKLKLAGATSRDENRRYGFAGDLRQPAVFSGLCTRTTQVFKLPPGSFHLATIDRLGRQVALNTHDDFLRHVCEPTLLYRNLHSVKLDPKGRIVLHFQVVREHQPSAYSAGQVGGSEKQSQHEQVTSAGTLVDVSEPTPTIEASGTSMTGLLIDVSSFESAANPEQAQAAVSAAPLSAVGSGALPPPTHYHHSHPHGHGLHRHNELSSGCHSGYSPYTSPARYRHQHGAGMPQSTTPMVSYGPTTHVNAMIHRLERRRQLHEQTMRDSLSVTNSSQAPCATASTSTLAPADEKTPEPATASKGYTPEYVTDVPITEKVETSPSSPKLSPPSSPVAETWTGVKNIITTFVRDFNRHLADNMGDEFRDFRLASAERKENRSRDASTSSDLGTNKVPIHIGVFCDACHTTIQGVRHKCLHCSNYDMCDICVVTRRERHNTGYTFAQIERPGAPPCVVSPTPAASTSQASPEYERKAVHSNVVCDVCDHTIIGVRHKCLSCGNYDMCENCITDRRDAHGNSHIFAQIVRPGAAPAVVTVRSEPTATAPPSSSVYNADAQHPATCDRCHCSIRGVRYKCLQCPDWDACSACHDGNKLNDVHPGHSFVPIYDPKLFATRYNGVTPAHHEGIVCDACDVGPIVGARYRCMHTNCNKGDSYDLCATCEADPIARHPIDHPLLKIRAPMRPTPDNNRVVNDIIDLVQRHLSAASNAGASTSTSKANPASPEEVPIAVAAIGKVVANAMRKWGIEVADELPTILLDGPGPEEDTTASSEDEAAETHEESLAQMAMSAMSQVDMAGAYPTETSVVEADKVARKGATPEQPTEQNVEVREQVPEEKVLVSQEQVKAAAAILADGSPRASFVADVTLSDGSFVPSGAMFTKIWRVMNSGNVAWPASSCLVNVGGFTRMRSPTSSAALEFAVPVAQPGETVELSCELQAPEDEGKYMDHWRLVDQATQEYFGDRFWVAIVVESVHASSENSLTSSSFIAPAPETNRARTETDTRSTVSSVSSDESSNPDEEEEFIHAGVSSNEDVSTDEHEGDSVVDEEEYVVLSDEDC</sequence>
<organism evidence="7 8">
    <name type="scientific">Microbotryum intermedium</name>
    <dbReference type="NCBI Taxonomy" id="269621"/>
    <lineage>
        <taxon>Eukaryota</taxon>
        <taxon>Fungi</taxon>
        <taxon>Dikarya</taxon>
        <taxon>Basidiomycota</taxon>
        <taxon>Pucciniomycotina</taxon>
        <taxon>Microbotryomycetes</taxon>
        <taxon>Microbotryales</taxon>
        <taxon>Microbotryaceae</taxon>
        <taxon>Microbotryum</taxon>
    </lineage>
</organism>
<keyword evidence="3" id="KW-0862">Zinc</keyword>
<evidence type="ECO:0000313" key="7">
    <source>
        <dbReference type="EMBL" id="SCV74197.1"/>
    </source>
</evidence>
<accession>A0A238FLR9</accession>
<protein>
    <submittedName>
        <fullName evidence="7">BQ2448_6629 protein</fullName>
    </submittedName>
</protein>
<dbReference type="OrthoDB" id="661148at2759"/>
<reference evidence="8" key="1">
    <citation type="submission" date="2016-09" db="EMBL/GenBank/DDBJ databases">
        <authorList>
            <person name="Jeantristanb JTB J.-T."/>
            <person name="Ricardo R."/>
        </authorList>
    </citation>
    <scope>NUCLEOTIDE SEQUENCE [LARGE SCALE GENOMIC DNA]</scope>
</reference>
<dbReference type="Gene3D" id="2.60.40.10">
    <property type="entry name" value="Immunoglobulins"/>
    <property type="match status" value="1"/>
</dbReference>
<evidence type="ECO:0000256" key="3">
    <source>
        <dbReference type="ARBA" id="ARBA00022833"/>
    </source>
</evidence>
<dbReference type="CDD" id="cd02249">
    <property type="entry name" value="ZZ"/>
    <property type="match status" value="1"/>
</dbReference>
<dbReference type="Pfam" id="PF00569">
    <property type="entry name" value="ZZ"/>
    <property type="match status" value="3"/>
</dbReference>
<dbReference type="InterPro" id="IPR032350">
    <property type="entry name" value="Nbr1_FW"/>
</dbReference>
<feature type="region of interest" description="Disordered" evidence="5">
    <location>
        <begin position="767"/>
        <end position="792"/>
    </location>
</feature>
<dbReference type="InterPro" id="IPR013783">
    <property type="entry name" value="Ig-like_fold"/>
</dbReference>
<evidence type="ECO:0000256" key="2">
    <source>
        <dbReference type="ARBA" id="ARBA00022771"/>
    </source>
</evidence>
<dbReference type="GO" id="GO:0016236">
    <property type="term" value="P:macroautophagy"/>
    <property type="evidence" value="ECO:0007669"/>
    <property type="project" value="TreeGrafter"/>
</dbReference>
<dbReference type="Proteomes" id="UP000198372">
    <property type="component" value="Unassembled WGS sequence"/>
</dbReference>
<dbReference type="STRING" id="269621.A0A238FLR9"/>
<keyword evidence="8" id="KW-1185">Reference proteome</keyword>
<gene>
    <name evidence="7" type="ORF">BQ2448_6629</name>
</gene>
<dbReference type="InterPro" id="IPR000433">
    <property type="entry name" value="Znf_ZZ"/>
</dbReference>
<keyword evidence="2 4" id="KW-0863">Zinc-finger</keyword>
<dbReference type="CDD" id="cd14947">
    <property type="entry name" value="NBR1_like"/>
    <property type="match status" value="1"/>
</dbReference>
<dbReference type="InterPro" id="IPR043145">
    <property type="entry name" value="Znf_ZZ_sf"/>
</dbReference>
<dbReference type="AlphaFoldDB" id="A0A238FLR9"/>
<dbReference type="SMART" id="SM00291">
    <property type="entry name" value="ZnF_ZZ"/>
    <property type="match status" value="4"/>
</dbReference>
<dbReference type="PANTHER" id="PTHR20930">
    <property type="entry name" value="OVARIAN CARCINOMA ANTIGEN CA125-RELATED"/>
    <property type="match status" value="1"/>
</dbReference>
<evidence type="ECO:0000259" key="6">
    <source>
        <dbReference type="PROSITE" id="PS50135"/>
    </source>
</evidence>
<feature type="region of interest" description="Disordered" evidence="5">
    <location>
        <begin position="225"/>
        <end position="245"/>
    </location>
</feature>
<keyword evidence="1" id="KW-0479">Metal-binding</keyword>
<feature type="domain" description="ZZ-type" evidence="6">
    <location>
        <begin position="569"/>
        <end position="623"/>
    </location>
</feature>
<feature type="domain" description="ZZ-type" evidence="6">
    <location>
        <begin position="636"/>
        <end position="695"/>
    </location>
</feature>
<proteinExistence type="predicted"/>
<dbReference type="EMBL" id="FMSP01000020">
    <property type="protein sequence ID" value="SCV74197.1"/>
    <property type="molecule type" value="Genomic_DNA"/>
</dbReference>
<dbReference type="GO" id="GO:0000407">
    <property type="term" value="C:phagophore assembly site"/>
    <property type="evidence" value="ECO:0007669"/>
    <property type="project" value="TreeGrafter"/>
</dbReference>
<dbReference type="SUPFAM" id="SSF57850">
    <property type="entry name" value="RING/U-box"/>
    <property type="match status" value="4"/>
</dbReference>
<dbReference type="Gene3D" id="3.30.60.90">
    <property type="match status" value="4"/>
</dbReference>
<evidence type="ECO:0000256" key="4">
    <source>
        <dbReference type="PROSITE-ProRule" id="PRU00228"/>
    </source>
</evidence>
<evidence type="ECO:0000256" key="5">
    <source>
        <dbReference type="SAM" id="MobiDB-lite"/>
    </source>
</evidence>
<dbReference type="GO" id="GO:0008270">
    <property type="term" value="F:zinc ion binding"/>
    <property type="evidence" value="ECO:0007669"/>
    <property type="project" value="UniProtKB-KW"/>
</dbReference>
<feature type="compositionally biased region" description="Low complexity" evidence="5">
    <location>
        <begin position="1014"/>
        <end position="1025"/>
    </location>
</feature>
<evidence type="ECO:0000256" key="1">
    <source>
        <dbReference type="ARBA" id="ARBA00022723"/>
    </source>
</evidence>